<dbReference type="EMBL" id="AJVK01060288">
    <property type="status" value="NOT_ANNOTATED_CDS"/>
    <property type="molecule type" value="Genomic_DNA"/>
</dbReference>
<dbReference type="EnsemblMetazoa" id="PPAI007360-RA">
    <property type="protein sequence ID" value="PPAI007360-PA"/>
    <property type="gene ID" value="PPAI007360"/>
</dbReference>
<dbReference type="InterPro" id="IPR039421">
    <property type="entry name" value="Type_1_exporter"/>
</dbReference>
<dbReference type="Gene3D" id="3.40.50.300">
    <property type="entry name" value="P-loop containing nucleotide triphosphate hydrolases"/>
    <property type="match status" value="1"/>
</dbReference>
<evidence type="ECO:0000256" key="2">
    <source>
        <dbReference type="ARBA" id="ARBA00022692"/>
    </source>
</evidence>
<evidence type="ECO:0000256" key="1">
    <source>
        <dbReference type="ARBA" id="ARBA00004141"/>
    </source>
</evidence>
<protein>
    <submittedName>
        <fullName evidence="5">Uncharacterized protein</fullName>
    </submittedName>
</protein>
<dbReference type="InterPro" id="IPR036640">
    <property type="entry name" value="ABC1_TM_sf"/>
</dbReference>
<organism evidence="5 6">
    <name type="scientific">Phlebotomus papatasi</name>
    <name type="common">Sandfly</name>
    <dbReference type="NCBI Taxonomy" id="29031"/>
    <lineage>
        <taxon>Eukaryota</taxon>
        <taxon>Metazoa</taxon>
        <taxon>Ecdysozoa</taxon>
        <taxon>Arthropoda</taxon>
        <taxon>Hexapoda</taxon>
        <taxon>Insecta</taxon>
        <taxon>Pterygota</taxon>
        <taxon>Neoptera</taxon>
        <taxon>Endopterygota</taxon>
        <taxon>Diptera</taxon>
        <taxon>Nematocera</taxon>
        <taxon>Psychodoidea</taxon>
        <taxon>Psychodidae</taxon>
        <taxon>Phlebotomus</taxon>
        <taxon>Phlebotomus</taxon>
    </lineage>
</organism>
<dbReference type="GO" id="GO:0005524">
    <property type="term" value="F:ATP binding"/>
    <property type="evidence" value="ECO:0007669"/>
    <property type="project" value="InterPro"/>
</dbReference>
<keyword evidence="6" id="KW-1185">Reference proteome</keyword>
<keyword evidence="4" id="KW-0472">Membrane</keyword>
<comment type="subcellular location">
    <subcellularLocation>
        <location evidence="1">Membrane</location>
        <topology evidence="1">Multi-pass membrane protein</topology>
    </subcellularLocation>
</comment>
<dbReference type="PANTHER" id="PTHR24222:SF76">
    <property type="entry name" value="MYCOBACTIN IMPORT ATP-BINDING_PERMEASE PROTEIN IRTB"/>
    <property type="match status" value="1"/>
</dbReference>
<dbReference type="PROSITE" id="PS50929">
    <property type="entry name" value="ABC_TM1F"/>
    <property type="match status" value="1"/>
</dbReference>
<dbReference type="PANTHER" id="PTHR24222">
    <property type="entry name" value="ABC TRANSPORTER B FAMILY"/>
    <property type="match status" value="1"/>
</dbReference>
<dbReference type="InterPro" id="IPR011527">
    <property type="entry name" value="ABC1_TM_dom"/>
</dbReference>
<evidence type="ECO:0000313" key="6">
    <source>
        <dbReference type="Proteomes" id="UP000092462"/>
    </source>
</evidence>
<keyword evidence="3" id="KW-1133">Transmembrane helix</keyword>
<dbReference type="VEuPathDB" id="VectorBase:PPAPM1_001841"/>
<evidence type="ECO:0000256" key="3">
    <source>
        <dbReference type="ARBA" id="ARBA00022989"/>
    </source>
</evidence>
<dbReference type="Proteomes" id="UP000092462">
    <property type="component" value="Unassembled WGS sequence"/>
</dbReference>
<name>A0A1B0DGS6_PHLPP</name>
<accession>A0A1B0DGS6</accession>
<dbReference type="GO" id="GO:0140359">
    <property type="term" value="F:ABC-type transporter activity"/>
    <property type="evidence" value="ECO:0007669"/>
    <property type="project" value="InterPro"/>
</dbReference>
<dbReference type="AlphaFoldDB" id="A0A1B0DGS6"/>
<dbReference type="SUPFAM" id="SSF52540">
    <property type="entry name" value="P-loop containing nucleoside triphosphate hydrolases"/>
    <property type="match status" value="1"/>
</dbReference>
<dbReference type="Gene3D" id="1.20.1560.10">
    <property type="entry name" value="ABC transporter type 1, transmembrane domain"/>
    <property type="match status" value="1"/>
</dbReference>
<reference evidence="5" key="1">
    <citation type="submission" date="2022-08" db="UniProtKB">
        <authorList>
            <consortium name="EnsemblMetazoa"/>
        </authorList>
    </citation>
    <scope>IDENTIFICATION</scope>
    <source>
        <strain evidence="5">Israel</strain>
    </source>
</reference>
<evidence type="ECO:0000256" key="4">
    <source>
        <dbReference type="ARBA" id="ARBA00023136"/>
    </source>
</evidence>
<dbReference type="SUPFAM" id="SSF90123">
    <property type="entry name" value="ABC transporter transmembrane region"/>
    <property type="match status" value="1"/>
</dbReference>
<dbReference type="VEuPathDB" id="VectorBase:PPAI007360"/>
<dbReference type="GO" id="GO:0005886">
    <property type="term" value="C:plasma membrane"/>
    <property type="evidence" value="ECO:0007669"/>
    <property type="project" value="TreeGrafter"/>
</dbReference>
<dbReference type="InterPro" id="IPR027417">
    <property type="entry name" value="P-loop_NTPase"/>
</dbReference>
<keyword evidence="2" id="KW-0812">Transmembrane</keyword>
<dbReference type="Pfam" id="PF00664">
    <property type="entry name" value="ABC_membrane"/>
    <property type="match status" value="1"/>
</dbReference>
<evidence type="ECO:0000313" key="5">
    <source>
        <dbReference type="EnsemblMetazoa" id="PPAI007360-PA"/>
    </source>
</evidence>
<proteinExistence type="predicted"/>
<sequence>MCITFTSINVAFSIFVGKSENRFTEQEIESYTNAGSIAEEVFNSIRTVTAFGGAEMETKRYAENLKIAEKSGIKKSFYSGLQNGIMWFLSFLGWAFGMFLGIHFMAKELDLPDDMRTYNAISILTIVSSLIHNSQLLTLTIPSLDIISTARSVFKAVYQVIDQKSGLDPFSMDGIMLDENFKGNIRFDNVAFRYPSRPTVEVLKGVSFTLQTQQTIALVGHSGCVSVLNCVRKANHHWNAFSYIFSLNVYPFIASDIFYSNWNDC</sequence>